<dbReference type="SUPFAM" id="SSF48452">
    <property type="entry name" value="TPR-like"/>
    <property type="match status" value="1"/>
</dbReference>
<dbReference type="PRINTS" id="PR00114">
    <property type="entry name" value="STPHPHTASE"/>
</dbReference>
<evidence type="ECO:0000313" key="18">
    <source>
        <dbReference type="Proteomes" id="UP001214638"/>
    </source>
</evidence>
<keyword evidence="6" id="KW-0677">Repeat</keyword>
<evidence type="ECO:0000313" key="17">
    <source>
        <dbReference type="EMBL" id="KAK2197870.1"/>
    </source>
</evidence>
<dbReference type="Gene3D" id="3.60.21.10">
    <property type="match status" value="1"/>
</dbReference>
<dbReference type="InterPro" id="IPR011990">
    <property type="entry name" value="TPR-like_helical_dom_sf"/>
</dbReference>
<dbReference type="EMBL" id="JALLKP010000001">
    <property type="protein sequence ID" value="KAK2197870.1"/>
    <property type="molecule type" value="Genomic_DNA"/>
</dbReference>
<dbReference type="PANTHER" id="PTHR45668">
    <property type="entry name" value="SERINE/THREONINE-PROTEIN PHOSPHATASE 5-RELATED"/>
    <property type="match status" value="1"/>
</dbReference>
<dbReference type="InterPro" id="IPR051134">
    <property type="entry name" value="PPP_phosphatase"/>
</dbReference>
<comment type="cofactor">
    <cofactor evidence="2">
        <name>Mg(2+)</name>
        <dbReference type="ChEBI" id="CHEBI:18420"/>
    </cofactor>
</comment>
<dbReference type="KEGG" id="bdw:94335171"/>
<dbReference type="GeneID" id="94335171"/>
<comment type="catalytic activity">
    <reaction evidence="13">
        <text>O-phospho-L-threonyl-[protein] + H2O = L-threonyl-[protein] + phosphate</text>
        <dbReference type="Rhea" id="RHEA:47004"/>
        <dbReference type="Rhea" id="RHEA-COMP:11060"/>
        <dbReference type="Rhea" id="RHEA-COMP:11605"/>
        <dbReference type="ChEBI" id="CHEBI:15377"/>
        <dbReference type="ChEBI" id="CHEBI:30013"/>
        <dbReference type="ChEBI" id="CHEBI:43474"/>
        <dbReference type="ChEBI" id="CHEBI:61977"/>
        <dbReference type="EC" id="3.1.3.16"/>
    </reaction>
    <physiologicalReaction direction="left-to-right" evidence="13">
        <dbReference type="Rhea" id="RHEA:47005"/>
    </physiologicalReaction>
</comment>
<dbReference type="Gene3D" id="1.25.40.10">
    <property type="entry name" value="Tetratricopeptide repeat domain"/>
    <property type="match status" value="1"/>
</dbReference>
<comment type="caution">
    <text evidence="17">The sequence shown here is derived from an EMBL/GenBank/DDBJ whole genome shotgun (WGS) entry which is preliminary data.</text>
</comment>
<organism evidence="17 18">
    <name type="scientific">Babesia duncani</name>
    <dbReference type="NCBI Taxonomy" id="323732"/>
    <lineage>
        <taxon>Eukaryota</taxon>
        <taxon>Sar</taxon>
        <taxon>Alveolata</taxon>
        <taxon>Apicomplexa</taxon>
        <taxon>Aconoidasida</taxon>
        <taxon>Piroplasmida</taxon>
        <taxon>Babesiidae</taxon>
        <taxon>Babesia</taxon>
    </lineage>
</organism>
<dbReference type="PANTHER" id="PTHR45668:SF5">
    <property type="entry name" value="SERINE_THREONINE-PROTEIN PHOSPHATASE 5"/>
    <property type="match status" value="1"/>
</dbReference>
<dbReference type="RefSeq" id="XP_067804712.1">
    <property type="nucleotide sequence ID" value="XM_067945921.1"/>
</dbReference>
<comment type="subcellular location">
    <subcellularLocation>
        <location evidence="3">Nucleus</location>
    </subcellularLocation>
</comment>
<evidence type="ECO:0000256" key="11">
    <source>
        <dbReference type="ARBA" id="ARBA00023242"/>
    </source>
</evidence>
<reference evidence="17" key="1">
    <citation type="journal article" date="2023" name="Nat. Microbiol.">
        <title>Babesia duncani multi-omics identifies virulence factors and drug targets.</title>
        <authorList>
            <person name="Singh P."/>
            <person name="Lonardi S."/>
            <person name="Liang Q."/>
            <person name="Vydyam P."/>
            <person name="Khabirova E."/>
            <person name="Fang T."/>
            <person name="Gihaz S."/>
            <person name="Thekkiniath J."/>
            <person name="Munshi M."/>
            <person name="Abel S."/>
            <person name="Ciampossin L."/>
            <person name="Batugedara G."/>
            <person name="Gupta M."/>
            <person name="Lu X.M."/>
            <person name="Lenz T."/>
            <person name="Chakravarty S."/>
            <person name="Cornillot E."/>
            <person name="Hu Y."/>
            <person name="Ma W."/>
            <person name="Gonzalez L.M."/>
            <person name="Sanchez S."/>
            <person name="Estrada K."/>
            <person name="Sanchez-Flores A."/>
            <person name="Montero E."/>
            <person name="Harb O.S."/>
            <person name="Le Roch K.G."/>
            <person name="Mamoun C.B."/>
        </authorList>
    </citation>
    <scope>NUCLEOTIDE SEQUENCE</scope>
    <source>
        <strain evidence="17">WA1</strain>
    </source>
</reference>
<evidence type="ECO:0000256" key="2">
    <source>
        <dbReference type="ARBA" id="ARBA00001946"/>
    </source>
</evidence>
<proteinExistence type="inferred from homology"/>
<evidence type="ECO:0000256" key="3">
    <source>
        <dbReference type="ARBA" id="ARBA00004123"/>
    </source>
</evidence>
<keyword evidence="9" id="KW-0904">Protein phosphatase</keyword>
<evidence type="ECO:0000256" key="1">
    <source>
        <dbReference type="ARBA" id="ARBA00001936"/>
    </source>
</evidence>
<evidence type="ECO:0000256" key="15">
    <source>
        <dbReference type="RuleBase" id="RU004273"/>
    </source>
</evidence>
<dbReference type="PROSITE" id="PS00125">
    <property type="entry name" value="SER_THR_PHOSPHATASE"/>
    <property type="match status" value="1"/>
</dbReference>
<dbReference type="GO" id="GO:0005737">
    <property type="term" value="C:cytoplasm"/>
    <property type="evidence" value="ECO:0007669"/>
    <property type="project" value="UniProtKB-ARBA"/>
</dbReference>
<accession>A0AAD9PMZ1</accession>
<evidence type="ECO:0000256" key="8">
    <source>
        <dbReference type="ARBA" id="ARBA00022803"/>
    </source>
</evidence>
<dbReference type="Pfam" id="PF08321">
    <property type="entry name" value="PPP5"/>
    <property type="match status" value="1"/>
</dbReference>
<dbReference type="PIRSF" id="PIRSF033096">
    <property type="entry name" value="PPPtase_5"/>
    <property type="match status" value="1"/>
</dbReference>
<protein>
    <recommendedName>
        <fullName evidence="15">Serine/threonine-protein phosphatase</fullName>
        <ecNumber evidence="15">3.1.3.16</ecNumber>
    </recommendedName>
</protein>
<dbReference type="SMART" id="SM00156">
    <property type="entry name" value="PP2Ac"/>
    <property type="match status" value="1"/>
</dbReference>
<keyword evidence="10" id="KW-0464">Manganese</keyword>
<dbReference type="SMART" id="SM00028">
    <property type="entry name" value="TPR"/>
    <property type="match status" value="3"/>
</dbReference>
<evidence type="ECO:0000256" key="10">
    <source>
        <dbReference type="ARBA" id="ARBA00023211"/>
    </source>
</evidence>
<evidence type="ECO:0000256" key="9">
    <source>
        <dbReference type="ARBA" id="ARBA00022912"/>
    </source>
</evidence>
<dbReference type="CDD" id="cd07417">
    <property type="entry name" value="MPP_PP5_C"/>
    <property type="match status" value="1"/>
</dbReference>
<name>A0AAD9PMZ1_9APIC</name>
<dbReference type="EC" id="3.1.3.16" evidence="15"/>
<dbReference type="InterPro" id="IPR041753">
    <property type="entry name" value="PP5_C"/>
</dbReference>
<dbReference type="InterPro" id="IPR029052">
    <property type="entry name" value="Metallo-depent_PP-like"/>
</dbReference>
<dbReference type="InterPro" id="IPR019734">
    <property type="entry name" value="TPR_rpt"/>
</dbReference>
<dbReference type="GO" id="GO:0005634">
    <property type="term" value="C:nucleus"/>
    <property type="evidence" value="ECO:0007669"/>
    <property type="project" value="UniProtKB-SubCell"/>
</dbReference>
<dbReference type="SUPFAM" id="SSF56300">
    <property type="entry name" value="Metallo-dependent phosphatases"/>
    <property type="match status" value="1"/>
</dbReference>
<gene>
    <name evidence="17" type="ORF">BdWA1_000873</name>
</gene>
<keyword evidence="18" id="KW-1185">Reference proteome</keyword>
<feature type="active site" description="Proton donor/acceptor" evidence="14">
    <location>
        <position position="321"/>
    </location>
</feature>
<dbReference type="FunFam" id="3.60.21.10:FF:000036">
    <property type="entry name" value="Serine/threonine protein phosphatase 5"/>
    <property type="match status" value="1"/>
</dbReference>
<evidence type="ECO:0000256" key="14">
    <source>
        <dbReference type="PIRSR" id="PIRSR033096-1"/>
    </source>
</evidence>
<evidence type="ECO:0000256" key="5">
    <source>
        <dbReference type="ARBA" id="ARBA00022723"/>
    </source>
</evidence>
<evidence type="ECO:0000256" key="7">
    <source>
        <dbReference type="ARBA" id="ARBA00022801"/>
    </source>
</evidence>
<evidence type="ECO:0000256" key="4">
    <source>
        <dbReference type="ARBA" id="ARBA00008786"/>
    </source>
</evidence>
<dbReference type="InterPro" id="IPR013235">
    <property type="entry name" value="PPP_dom"/>
</dbReference>
<dbReference type="GO" id="GO:0046872">
    <property type="term" value="F:metal ion binding"/>
    <property type="evidence" value="ECO:0007669"/>
    <property type="project" value="UniProtKB-KW"/>
</dbReference>
<dbReference type="AlphaFoldDB" id="A0AAD9PMZ1"/>
<dbReference type="InterPro" id="IPR006186">
    <property type="entry name" value="Ser/Thr-sp_prot-phosphatase"/>
</dbReference>
<sequence>MVEFFGIGKSTRTLACEKAEQKKAEGNELFSQGNYNGAIICYTEAIDIIRNEFRVENGLDTESAADHWITPDICNTNLHQYYSNRALCNIKIESYGSALADADVAIMLQPTFSKAFYRRGCANLCLLKFKNAEKDFMAVLGMQNDAMARTKLKQCRLFLRQQMFSDAIKIVAPPPLHETLDIESFNVDKDYNGPIYDPECVDKQQHIKEVIEYIKHPGNVLHKTYVFKILLDVIKILKGYKSVVDLKLAHAQELTICGDIHGQFYDLLNIFEMNQLPSDSNPYLFNGDFVDRGSFSVECCVVLFLCKALYPNHFHIVRGNHETESLNRCYGFKGEVLSKYDETAYNLFCEVFCHLPLGYVINDRVLVLHGGLFGSDNVTLEQLRNIERIREPPESGLMTDMLWSDPKPFNGKTPSKRGVAYEFGPDVTHQFLQANGLELLIRSHEMKPEGYDIEHDGKVVTIFSAPNYCDQMGNKGAFIRLNGKDCQPKFTTFEAVAHPPVKAMHYANPLFAGIY</sequence>
<evidence type="ECO:0000256" key="12">
    <source>
        <dbReference type="ARBA" id="ARBA00047986"/>
    </source>
</evidence>
<dbReference type="InterPro" id="IPR004843">
    <property type="entry name" value="Calcineurin-like_PHP"/>
</dbReference>
<keyword evidence="7 15" id="KW-0378">Hydrolase</keyword>
<evidence type="ECO:0000256" key="13">
    <source>
        <dbReference type="ARBA" id="ARBA00048832"/>
    </source>
</evidence>
<evidence type="ECO:0000256" key="6">
    <source>
        <dbReference type="ARBA" id="ARBA00022737"/>
    </source>
</evidence>
<dbReference type="Pfam" id="PF00149">
    <property type="entry name" value="Metallophos"/>
    <property type="match status" value="1"/>
</dbReference>
<comment type="similarity">
    <text evidence="4">Belongs to the PPP phosphatase family. PP-5 (PP-T) subfamily.</text>
</comment>
<dbReference type="GO" id="GO:0004722">
    <property type="term" value="F:protein serine/threonine phosphatase activity"/>
    <property type="evidence" value="ECO:0007669"/>
    <property type="project" value="UniProtKB-EC"/>
</dbReference>
<keyword evidence="11" id="KW-0539">Nucleus</keyword>
<keyword evidence="5" id="KW-0479">Metal-binding</keyword>
<comment type="catalytic activity">
    <reaction evidence="12">
        <text>O-phospho-L-seryl-[protein] + H2O = L-seryl-[protein] + phosphate</text>
        <dbReference type="Rhea" id="RHEA:20629"/>
        <dbReference type="Rhea" id="RHEA-COMP:9863"/>
        <dbReference type="Rhea" id="RHEA-COMP:11604"/>
        <dbReference type="ChEBI" id="CHEBI:15377"/>
        <dbReference type="ChEBI" id="CHEBI:29999"/>
        <dbReference type="ChEBI" id="CHEBI:43474"/>
        <dbReference type="ChEBI" id="CHEBI:83421"/>
        <dbReference type="EC" id="3.1.3.16"/>
    </reaction>
    <physiologicalReaction direction="left-to-right" evidence="12">
        <dbReference type="Rhea" id="RHEA:20630"/>
    </physiologicalReaction>
</comment>
<dbReference type="Proteomes" id="UP001214638">
    <property type="component" value="Unassembled WGS sequence"/>
</dbReference>
<keyword evidence="8" id="KW-0802">TPR repeat</keyword>
<comment type="cofactor">
    <cofactor evidence="1">
        <name>Mn(2+)</name>
        <dbReference type="ChEBI" id="CHEBI:29035"/>
    </cofactor>
</comment>
<evidence type="ECO:0000259" key="16">
    <source>
        <dbReference type="PROSITE" id="PS00125"/>
    </source>
</evidence>
<feature type="domain" description="Serine/threonine specific protein phosphatases" evidence="16">
    <location>
        <begin position="317"/>
        <end position="322"/>
    </location>
</feature>